<name>A0AAU9USI5_EUPED</name>
<evidence type="ECO:0000313" key="2">
    <source>
        <dbReference type="Proteomes" id="UP001153954"/>
    </source>
</evidence>
<dbReference type="EMBL" id="CAKOGL010000025">
    <property type="protein sequence ID" value="CAH2101981.1"/>
    <property type="molecule type" value="Genomic_DNA"/>
</dbReference>
<keyword evidence="2" id="KW-1185">Reference proteome</keyword>
<evidence type="ECO:0000313" key="1">
    <source>
        <dbReference type="EMBL" id="CAH2101981.1"/>
    </source>
</evidence>
<dbReference type="Proteomes" id="UP001153954">
    <property type="component" value="Unassembled WGS sequence"/>
</dbReference>
<sequence>MLASAAGDLDKTLTNRAHALSDGYHIEDELKYVGAVLRKNGDKTTSKQLLSRQRVRPQEAQKQLAFLPYLKEVTDRIGRLLEKQYNIETR</sequence>
<comment type="caution">
    <text evidence="1">The sequence shown here is derived from an EMBL/GenBank/DDBJ whole genome shotgun (WGS) entry which is preliminary data.</text>
</comment>
<organism evidence="1 2">
    <name type="scientific">Euphydryas editha</name>
    <name type="common">Edith's checkerspot</name>
    <dbReference type="NCBI Taxonomy" id="104508"/>
    <lineage>
        <taxon>Eukaryota</taxon>
        <taxon>Metazoa</taxon>
        <taxon>Ecdysozoa</taxon>
        <taxon>Arthropoda</taxon>
        <taxon>Hexapoda</taxon>
        <taxon>Insecta</taxon>
        <taxon>Pterygota</taxon>
        <taxon>Neoptera</taxon>
        <taxon>Endopterygota</taxon>
        <taxon>Lepidoptera</taxon>
        <taxon>Glossata</taxon>
        <taxon>Ditrysia</taxon>
        <taxon>Papilionoidea</taxon>
        <taxon>Nymphalidae</taxon>
        <taxon>Nymphalinae</taxon>
        <taxon>Euphydryas</taxon>
    </lineage>
</organism>
<proteinExistence type="predicted"/>
<reference evidence="1" key="1">
    <citation type="submission" date="2022-03" db="EMBL/GenBank/DDBJ databases">
        <authorList>
            <person name="Tunstrom K."/>
        </authorList>
    </citation>
    <scope>NUCLEOTIDE SEQUENCE</scope>
</reference>
<dbReference type="AlphaFoldDB" id="A0AAU9USI5"/>
<protein>
    <submittedName>
        <fullName evidence="1">Uncharacterized protein</fullName>
    </submittedName>
</protein>
<gene>
    <name evidence="1" type="ORF">EEDITHA_LOCUS16679</name>
</gene>
<accession>A0AAU9USI5</accession>